<name>A0AAX6GMG4_IRIPA</name>
<reference evidence="1" key="2">
    <citation type="submission" date="2023-04" db="EMBL/GenBank/DDBJ databases">
        <authorList>
            <person name="Bruccoleri R.E."/>
            <person name="Oakeley E.J."/>
            <person name="Faust A.-M."/>
            <person name="Dessus-Babus S."/>
            <person name="Altorfer M."/>
            <person name="Burckhardt D."/>
            <person name="Oertli M."/>
            <person name="Naumann U."/>
            <person name="Petersen F."/>
            <person name="Wong J."/>
        </authorList>
    </citation>
    <scope>NUCLEOTIDE SEQUENCE</scope>
    <source>
        <strain evidence="1">GSM-AAB239-AS_SAM_17_03QT</strain>
        <tissue evidence="1">Leaf</tissue>
    </source>
</reference>
<keyword evidence="2" id="KW-1185">Reference proteome</keyword>
<evidence type="ECO:0000313" key="2">
    <source>
        <dbReference type="Proteomes" id="UP001140949"/>
    </source>
</evidence>
<organism evidence="1 2">
    <name type="scientific">Iris pallida</name>
    <name type="common">Sweet iris</name>
    <dbReference type="NCBI Taxonomy" id="29817"/>
    <lineage>
        <taxon>Eukaryota</taxon>
        <taxon>Viridiplantae</taxon>
        <taxon>Streptophyta</taxon>
        <taxon>Embryophyta</taxon>
        <taxon>Tracheophyta</taxon>
        <taxon>Spermatophyta</taxon>
        <taxon>Magnoliopsida</taxon>
        <taxon>Liliopsida</taxon>
        <taxon>Asparagales</taxon>
        <taxon>Iridaceae</taxon>
        <taxon>Iridoideae</taxon>
        <taxon>Irideae</taxon>
        <taxon>Iris</taxon>
    </lineage>
</organism>
<dbReference type="AlphaFoldDB" id="A0AAX6GMG4"/>
<evidence type="ECO:0000313" key="1">
    <source>
        <dbReference type="EMBL" id="KAJ6829497.1"/>
    </source>
</evidence>
<comment type="caution">
    <text evidence="1">The sequence shown here is derived from an EMBL/GenBank/DDBJ whole genome shotgun (WGS) entry which is preliminary data.</text>
</comment>
<gene>
    <name evidence="1" type="ORF">M6B38_357520</name>
</gene>
<sequence length="89" mass="9812">MTGSGRRGCLEPLYLKPLPPPLPTTIRSAFRREPLKPSPLGLHYREASNPSEPRRAKAVLAVPRLSVADQGNLEIHSYPRGPVELGVDY</sequence>
<protein>
    <submittedName>
        <fullName evidence="1">Uncharacterized protein</fullName>
    </submittedName>
</protein>
<proteinExistence type="predicted"/>
<dbReference type="EMBL" id="JANAVB010018562">
    <property type="protein sequence ID" value="KAJ6829497.1"/>
    <property type="molecule type" value="Genomic_DNA"/>
</dbReference>
<dbReference type="Proteomes" id="UP001140949">
    <property type="component" value="Unassembled WGS sequence"/>
</dbReference>
<accession>A0AAX6GMG4</accession>
<reference evidence="1" key="1">
    <citation type="journal article" date="2023" name="GigaByte">
        <title>Genome assembly of the bearded iris, Iris pallida Lam.</title>
        <authorList>
            <person name="Bruccoleri R.E."/>
            <person name="Oakeley E.J."/>
            <person name="Faust A.M.E."/>
            <person name="Altorfer M."/>
            <person name="Dessus-Babus S."/>
            <person name="Burckhardt D."/>
            <person name="Oertli M."/>
            <person name="Naumann U."/>
            <person name="Petersen F."/>
            <person name="Wong J."/>
        </authorList>
    </citation>
    <scope>NUCLEOTIDE SEQUENCE</scope>
    <source>
        <strain evidence="1">GSM-AAB239-AS_SAM_17_03QT</strain>
    </source>
</reference>